<dbReference type="Proteomes" id="UP000249061">
    <property type="component" value="Unassembled WGS sequence"/>
</dbReference>
<evidence type="ECO:0000313" key="1">
    <source>
        <dbReference type="EMBL" id="PZR12828.1"/>
    </source>
</evidence>
<dbReference type="AlphaFoldDB" id="A0A2W5UUF3"/>
<accession>A0A2W5UUF3</accession>
<dbReference type="EMBL" id="QFQP01000011">
    <property type="protein sequence ID" value="PZR12828.1"/>
    <property type="molecule type" value="Genomic_DNA"/>
</dbReference>
<gene>
    <name evidence="1" type="ORF">DI536_14805</name>
</gene>
<comment type="caution">
    <text evidence="1">The sequence shown here is derived from an EMBL/GenBank/DDBJ whole genome shotgun (WGS) entry which is preliminary data.</text>
</comment>
<reference evidence="1 2" key="1">
    <citation type="submission" date="2017-08" db="EMBL/GenBank/DDBJ databases">
        <title>Infants hospitalized years apart are colonized by the same room-sourced microbial strains.</title>
        <authorList>
            <person name="Brooks B."/>
            <person name="Olm M.R."/>
            <person name="Firek B.A."/>
            <person name="Baker R."/>
            <person name="Thomas B.C."/>
            <person name="Morowitz M.J."/>
            <person name="Banfield J.F."/>
        </authorList>
    </citation>
    <scope>NUCLEOTIDE SEQUENCE [LARGE SCALE GENOMIC DNA]</scope>
    <source>
        <strain evidence="1">S2_003_000_R2_14</strain>
    </source>
</reference>
<sequence length="239" mass="25637">MARAGIIELGIDGRGPKRGFVFDPHRLALPCWADVTGDGPALLLTLDRHFDTVAPTEAPAPGLTPDALDAHARDRLDHRNFDHILAAMHAGVLTDAIIVARARPVGAVTSDWGKHALISAPTLDLISAEWGTAHATPEGKRAHAAVTRASRVILDVDLDCFTTPSDADPTTVVPWSLELIRDFVLPRGSDDFWNDVLGKCVGFTFAREPSHCGGLIAGGRLFEVACEVLFKELFAADLP</sequence>
<proteinExistence type="predicted"/>
<organism evidence="1 2">
    <name type="scientific">Archangium gephyra</name>
    <dbReference type="NCBI Taxonomy" id="48"/>
    <lineage>
        <taxon>Bacteria</taxon>
        <taxon>Pseudomonadati</taxon>
        <taxon>Myxococcota</taxon>
        <taxon>Myxococcia</taxon>
        <taxon>Myxococcales</taxon>
        <taxon>Cystobacterineae</taxon>
        <taxon>Archangiaceae</taxon>
        <taxon>Archangium</taxon>
    </lineage>
</organism>
<name>A0A2W5UUF3_9BACT</name>
<protein>
    <submittedName>
        <fullName evidence="1">Uncharacterized protein</fullName>
    </submittedName>
</protein>
<evidence type="ECO:0000313" key="2">
    <source>
        <dbReference type="Proteomes" id="UP000249061"/>
    </source>
</evidence>